<dbReference type="Pfam" id="PF02082">
    <property type="entry name" value="Rrf2"/>
    <property type="match status" value="1"/>
</dbReference>
<sequence length="183" mass="20157">MAYFSAGVEYALHCLLWIARPMHARPSSRDLAELQGVPVAYMAKIFPKLEKAGILQASEGIRGGYALARPANRISVLDVADAIDGEKQLFDCQEVRGRCALFEGDAPKWASNGVCEIHAVMLRAEKLMREELAATTLAALNDGVAKKEPARFAHSVVDWFDARSDARDQARQEGVMNRKSKAR</sequence>
<dbReference type="GO" id="GO:0005829">
    <property type="term" value="C:cytosol"/>
    <property type="evidence" value="ECO:0007669"/>
    <property type="project" value="TreeGrafter"/>
</dbReference>
<dbReference type="Gene3D" id="1.10.10.10">
    <property type="entry name" value="Winged helix-like DNA-binding domain superfamily/Winged helix DNA-binding domain"/>
    <property type="match status" value="1"/>
</dbReference>
<proteinExistence type="predicted"/>
<comment type="caution">
    <text evidence="1">The sequence shown here is derived from an EMBL/GenBank/DDBJ whole genome shotgun (WGS) entry which is preliminary data.</text>
</comment>
<dbReference type="PROSITE" id="PS51197">
    <property type="entry name" value="HTH_RRF2_2"/>
    <property type="match status" value="1"/>
</dbReference>
<gene>
    <name evidence="1" type="ORF">BVER_03293</name>
</gene>
<name>A0A0L0MAW0_9BURK</name>
<dbReference type="InterPro" id="IPR036390">
    <property type="entry name" value="WH_DNA-bd_sf"/>
</dbReference>
<keyword evidence="2" id="KW-1185">Reference proteome</keyword>
<reference evidence="2" key="1">
    <citation type="submission" date="2015-06" db="EMBL/GenBank/DDBJ databases">
        <title>Comparative genomics of Burkholderia leaf nodule symbionts.</title>
        <authorList>
            <person name="Carlier A."/>
            <person name="Eberl L."/>
            <person name="Pinto-Carbo M."/>
        </authorList>
    </citation>
    <scope>NUCLEOTIDE SEQUENCE [LARGE SCALE GENOMIC DNA]</scope>
    <source>
        <strain evidence="2">UZHbot4</strain>
    </source>
</reference>
<accession>A0A0L0MAW0</accession>
<evidence type="ECO:0000313" key="2">
    <source>
        <dbReference type="Proteomes" id="UP000036959"/>
    </source>
</evidence>
<dbReference type="OrthoDB" id="9800519at2"/>
<dbReference type="EMBL" id="LFJJ01000131">
    <property type="protein sequence ID" value="KND59416.1"/>
    <property type="molecule type" value="Genomic_DNA"/>
</dbReference>
<dbReference type="NCBIfam" id="TIGR00738">
    <property type="entry name" value="rrf2_super"/>
    <property type="match status" value="1"/>
</dbReference>
<organism evidence="1 2">
    <name type="scientific">Candidatus Burkholderia verschuerenii</name>
    <dbReference type="NCBI Taxonomy" id="242163"/>
    <lineage>
        <taxon>Bacteria</taxon>
        <taxon>Pseudomonadati</taxon>
        <taxon>Pseudomonadota</taxon>
        <taxon>Betaproteobacteria</taxon>
        <taxon>Burkholderiales</taxon>
        <taxon>Burkholderiaceae</taxon>
        <taxon>Burkholderia</taxon>
    </lineage>
</organism>
<dbReference type="InterPro" id="IPR000944">
    <property type="entry name" value="Tscrpt_reg_Rrf2"/>
</dbReference>
<dbReference type="PROSITE" id="PS01332">
    <property type="entry name" value="HTH_RRF2_1"/>
    <property type="match status" value="1"/>
</dbReference>
<dbReference type="PATRIC" id="fig|242163.4.peg.1125"/>
<dbReference type="GO" id="GO:0003700">
    <property type="term" value="F:DNA-binding transcription factor activity"/>
    <property type="evidence" value="ECO:0007669"/>
    <property type="project" value="TreeGrafter"/>
</dbReference>
<protein>
    <submittedName>
        <fullName evidence="1">Putative transcriptional regulator of NADH dehydrogenase, Rrf2 family</fullName>
    </submittedName>
</protein>
<dbReference type="Proteomes" id="UP000036959">
    <property type="component" value="Unassembled WGS sequence"/>
</dbReference>
<dbReference type="SUPFAM" id="SSF46785">
    <property type="entry name" value="Winged helix' DNA-binding domain"/>
    <property type="match status" value="1"/>
</dbReference>
<dbReference type="RefSeq" id="WP_050454757.1">
    <property type="nucleotide sequence ID" value="NZ_LFJJ01000131.1"/>
</dbReference>
<dbReference type="InterPro" id="IPR036388">
    <property type="entry name" value="WH-like_DNA-bd_sf"/>
</dbReference>
<dbReference type="PANTHER" id="PTHR33221">
    <property type="entry name" value="WINGED HELIX-TURN-HELIX TRANSCRIPTIONAL REGULATOR, RRF2 FAMILY"/>
    <property type="match status" value="1"/>
</dbReference>
<dbReference type="AlphaFoldDB" id="A0A0L0MAW0"/>
<evidence type="ECO:0000313" key="1">
    <source>
        <dbReference type="EMBL" id="KND59416.1"/>
    </source>
</evidence>
<dbReference type="PANTHER" id="PTHR33221:SF13">
    <property type="entry name" value="TRANSCRIPTIONAL REGULATOR-RELATED"/>
    <property type="match status" value="1"/>
</dbReference>
<dbReference type="InterPro" id="IPR030489">
    <property type="entry name" value="TR_Rrf2-type_CS"/>
</dbReference>